<dbReference type="Pfam" id="PF02049">
    <property type="entry name" value="FliE"/>
    <property type="match status" value="1"/>
</dbReference>
<sequence>MITEQAAAFIAPMKEWASIGEAARTEPGREKTETSLFADVLNKTVQQVYDTQAEVEEKQYLLAAGKLDDAHSLPIAQAKASISLDVLISLRNKALESYNELLKMNV</sequence>
<evidence type="ECO:0000256" key="5">
    <source>
        <dbReference type="NCBIfam" id="TIGR00205"/>
    </source>
</evidence>
<evidence type="ECO:0000256" key="4">
    <source>
        <dbReference type="HAMAP-Rule" id="MF_00724"/>
    </source>
</evidence>
<evidence type="ECO:0000256" key="1">
    <source>
        <dbReference type="ARBA" id="ARBA00004117"/>
    </source>
</evidence>
<comment type="similarity">
    <text evidence="2 4">Belongs to the FliE family.</text>
</comment>
<comment type="caution">
    <text evidence="6">The sequence shown here is derived from an EMBL/GenBank/DDBJ whole genome shotgun (WGS) entry which is preliminary data.</text>
</comment>
<dbReference type="PANTHER" id="PTHR34653">
    <property type="match status" value="1"/>
</dbReference>
<dbReference type="EMBL" id="BAABXL010000001">
    <property type="protein sequence ID" value="GAA6268508.1"/>
    <property type="molecule type" value="Genomic_DNA"/>
</dbReference>
<dbReference type="InterPro" id="IPR001624">
    <property type="entry name" value="FliE"/>
</dbReference>
<evidence type="ECO:0000256" key="3">
    <source>
        <dbReference type="ARBA" id="ARBA00023143"/>
    </source>
</evidence>
<dbReference type="Proteomes" id="UP001600894">
    <property type="component" value="Unassembled WGS sequence"/>
</dbReference>
<evidence type="ECO:0000256" key="2">
    <source>
        <dbReference type="ARBA" id="ARBA00009272"/>
    </source>
</evidence>
<gene>
    <name evidence="4" type="primary">fliE</name>
    <name evidence="6" type="ORF">F130042H8_15680</name>
</gene>
<organism evidence="6 7">
    <name type="scientific">Enterocloster alcoholdehydrogenati</name>
    <dbReference type="NCBI Taxonomy" id="2547410"/>
    <lineage>
        <taxon>Bacteria</taxon>
        <taxon>Bacillati</taxon>
        <taxon>Bacillota</taxon>
        <taxon>Clostridia</taxon>
        <taxon>Lachnospirales</taxon>
        <taxon>Lachnospiraceae</taxon>
        <taxon>Enterocloster</taxon>
    </lineage>
</organism>
<proteinExistence type="inferred from homology"/>
<keyword evidence="7" id="KW-1185">Reference proteome</keyword>
<name>A0ABQ0AWW9_9FIRM</name>
<accession>A0ABQ0AWW9</accession>
<comment type="subcellular location">
    <subcellularLocation>
        <location evidence="1 4">Bacterial flagellum basal body</location>
    </subcellularLocation>
</comment>
<reference evidence="6 7" key="1">
    <citation type="submission" date="2024-04" db="EMBL/GenBank/DDBJ databases">
        <title>Defined microbial consortia suppress multidrug-resistant proinflammatory Enterobacteriaceae via ecological control.</title>
        <authorList>
            <person name="Furuichi M."/>
            <person name="Kawaguchi T."/>
            <person name="Pust M."/>
            <person name="Yasuma K."/>
            <person name="Plichta D."/>
            <person name="Hasegawa N."/>
            <person name="Ohya T."/>
            <person name="Bhattarai S."/>
            <person name="Sasajima S."/>
            <person name="Aoto Y."/>
            <person name="Tuganbaev T."/>
            <person name="Yaginuma M."/>
            <person name="Ueda M."/>
            <person name="Okahashi N."/>
            <person name="Amafuji K."/>
            <person name="Kiridooshi Y."/>
            <person name="Sugita K."/>
            <person name="Strazar M."/>
            <person name="Skelly A."/>
            <person name="Suda W."/>
            <person name="Hattori M."/>
            <person name="Nakamoto N."/>
            <person name="Caballero S."/>
            <person name="Norman J."/>
            <person name="Olle B."/>
            <person name="Tanoue T."/>
            <person name="Arita M."/>
            <person name="Bucci V."/>
            <person name="Atarashi K."/>
            <person name="Xavier R."/>
            <person name="Honda K."/>
        </authorList>
    </citation>
    <scope>NUCLEOTIDE SEQUENCE [LARGE SCALE GENOMIC DNA]</scope>
    <source>
        <strain evidence="7">f13</strain>
    </source>
</reference>
<evidence type="ECO:0000313" key="6">
    <source>
        <dbReference type="EMBL" id="GAA6268508.1"/>
    </source>
</evidence>
<dbReference type="PRINTS" id="PR01006">
    <property type="entry name" value="FLGHOOKFLIE"/>
</dbReference>
<keyword evidence="3 4" id="KW-0975">Bacterial flagellum</keyword>
<evidence type="ECO:0000313" key="7">
    <source>
        <dbReference type="Proteomes" id="UP001600894"/>
    </source>
</evidence>
<dbReference type="HAMAP" id="MF_00724">
    <property type="entry name" value="FliE"/>
    <property type="match status" value="1"/>
</dbReference>
<dbReference type="NCBIfam" id="TIGR00205">
    <property type="entry name" value="fliE"/>
    <property type="match status" value="1"/>
</dbReference>
<dbReference type="PANTHER" id="PTHR34653:SF1">
    <property type="entry name" value="FLAGELLAR HOOK-BASAL BODY COMPLEX PROTEIN FLIE"/>
    <property type="match status" value="1"/>
</dbReference>
<protein>
    <recommendedName>
        <fullName evidence="4 5">Flagellar hook-basal body complex protein FliE</fullName>
    </recommendedName>
</protein>